<dbReference type="AlphaFoldDB" id="A0A6A5UCU2"/>
<evidence type="ECO:0000313" key="4">
    <source>
        <dbReference type="Proteomes" id="UP000800035"/>
    </source>
</evidence>
<evidence type="ECO:0000256" key="2">
    <source>
        <dbReference type="SAM" id="MobiDB-lite"/>
    </source>
</evidence>
<name>A0A6A5UCU2_9PLEO</name>
<gene>
    <name evidence="3" type="ORF">CC80DRAFT_407837</name>
</gene>
<feature type="compositionally biased region" description="Polar residues" evidence="2">
    <location>
        <begin position="148"/>
        <end position="164"/>
    </location>
</feature>
<keyword evidence="1" id="KW-0175">Coiled coil</keyword>
<protein>
    <submittedName>
        <fullName evidence="3">Uncharacterized protein</fullName>
    </submittedName>
</protein>
<feature type="region of interest" description="Disordered" evidence="2">
    <location>
        <begin position="262"/>
        <end position="282"/>
    </location>
</feature>
<evidence type="ECO:0000313" key="3">
    <source>
        <dbReference type="EMBL" id="KAF1958947.1"/>
    </source>
</evidence>
<organism evidence="3 4">
    <name type="scientific">Byssothecium circinans</name>
    <dbReference type="NCBI Taxonomy" id="147558"/>
    <lineage>
        <taxon>Eukaryota</taxon>
        <taxon>Fungi</taxon>
        <taxon>Dikarya</taxon>
        <taxon>Ascomycota</taxon>
        <taxon>Pezizomycotina</taxon>
        <taxon>Dothideomycetes</taxon>
        <taxon>Pleosporomycetidae</taxon>
        <taxon>Pleosporales</taxon>
        <taxon>Massarineae</taxon>
        <taxon>Massarinaceae</taxon>
        <taxon>Byssothecium</taxon>
    </lineage>
</organism>
<sequence>MSGSGSDYLADLSTDPIFDEALYCAEALLLPVTENEDGLDNHLAMAARESGIENPFSFLEPKTPEMLTSLSIMSLQSEQGSAASIRSQETQSTGFTSQPSRRTSRDNAVQPSPMVPSPPTPVRASYFVDPTDFAFDGHCSTIRHRHSASTFSTPNSVVSDSPSARQGGLRKRLKRNTGLFSLFRKDSGTSTSKPRQSDISNLQSLTLDCGHTLSKQAIRIHVQDALNSKEQITPACCGKPLPKEVLQTVLTREEADLVKNTVLPSPDAGSLRDSGYSEDGVSSMELPRLDTEIYSIVPLTVNQDLPQIDEDSFDSKLAKEAFKSLKEEQREQFHRVALFESNQRKALDAHHRWILQRLEAQYISTKSDRIREHPTELERLDEFQINAEHELRKAHATETQNVTTALKYMTAYCSGLNPTDPTLAHVVTDEDRKKLDHQRLVQQKLPAKQESAISVLRAKQDRATKNKLEKQKKELQHLNTDYENNKKAEVLQHVKETSRLEAMIQARRRRIMSRWELRFEMFRKDWENQYNTTLCGRLAHEDWPEITDDADSTIPFSSSLALYAQLAS</sequence>
<dbReference type="EMBL" id="ML976986">
    <property type="protein sequence ID" value="KAF1958947.1"/>
    <property type="molecule type" value="Genomic_DNA"/>
</dbReference>
<evidence type="ECO:0000256" key="1">
    <source>
        <dbReference type="SAM" id="Coils"/>
    </source>
</evidence>
<feature type="coiled-coil region" evidence="1">
    <location>
        <begin position="458"/>
        <end position="488"/>
    </location>
</feature>
<dbReference type="OrthoDB" id="9977870at2759"/>
<feature type="compositionally biased region" description="Polar residues" evidence="2">
    <location>
        <begin position="78"/>
        <end position="110"/>
    </location>
</feature>
<accession>A0A6A5UCU2</accession>
<keyword evidence="4" id="KW-1185">Reference proteome</keyword>
<dbReference type="Proteomes" id="UP000800035">
    <property type="component" value="Unassembled WGS sequence"/>
</dbReference>
<proteinExistence type="predicted"/>
<reference evidence="3" key="1">
    <citation type="journal article" date="2020" name="Stud. Mycol.">
        <title>101 Dothideomycetes genomes: a test case for predicting lifestyles and emergence of pathogens.</title>
        <authorList>
            <person name="Haridas S."/>
            <person name="Albert R."/>
            <person name="Binder M."/>
            <person name="Bloem J."/>
            <person name="Labutti K."/>
            <person name="Salamov A."/>
            <person name="Andreopoulos B."/>
            <person name="Baker S."/>
            <person name="Barry K."/>
            <person name="Bills G."/>
            <person name="Bluhm B."/>
            <person name="Cannon C."/>
            <person name="Castanera R."/>
            <person name="Culley D."/>
            <person name="Daum C."/>
            <person name="Ezra D."/>
            <person name="Gonzalez J."/>
            <person name="Henrissat B."/>
            <person name="Kuo A."/>
            <person name="Liang C."/>
            <person name="Lipzen A."/>
            <person name="Lutzoni F."/>
            <person name="Magnuson J."/>
            <person name="Mondo S."/>
            <person name="Nolan M."/>
            <person name="Ohm R."/>
            <person name="Pangilinan J."/>
            <person name="Park H.-J."/>
            <person name="Ramirez L."/>
            <person name="Alfaro M."/>
            <person name="Sun H."/>
            <person name="Tritt A."/>
            <person name="Yoshinaga Y."/>
            <person name="Zwiers L.-H."/>
            <person name="Turgeon B."/>
            <person name="Goodwin S."/>
            <person name="Spatafora J."/>
            <person name="Crous P."/>
            <person name="Grigoriev I."/>
        </authorList>
    </citation>
    <scope>NUCLEOTIDE SEQUENCE</scope>
    <source>
        <strain evidence="3">CBS 675.92</strain>
    </source>
</reference>
<feature type="region of interest" description="Disordered" evidence="2">
    <location>
        <begin position="78"/>
        <end position="123"/>
    </location>
</feature>
<feature type="region of interest" description="Disordered" evidence="2">
    <location>
        <begin position="146"/>
        <end position="169"/>
    </location>
</feature>